<dbReference type="InterPro" id="IPR011989">
    <property type="entry name" value="ARM-like"/>
</dbReference>
<dbReference type="OrthoDB" id="9776303at2"/>
<organism evidence="1 2">
    <name type="scientific">Priestia koreensis</name>
    <dbReference type="NCBI Taxonomy" id="284581"/>
    <lineage>
        <taxon>Bacteria</taxon>
        <taxon>Bacillati</taxon>
        <taxon>Bacillota</taxon>
        <taxon>Bacilli</taxon>
        <taxon>Bacillales</taxon>
        <taxon>Bacillaceae</taxon>
        <taxon>Priestia</taxon>
    </lineage>
</organism>
<dbReference type="SUPFAM" id="SSF48371">
    <property type="entry name" value="ARM repeat"/>
    <property type="match status" value="1"/>
</dbReference>
<dbReference type="EMBL" id="LILC01000023">
    <property type="protein sequence ID" value="KOO42960.1"/>
    <property type="molecule type" value="Genomic_DNA"/>
</dbReference>
<gene>
    <name evidence="1" type="ORF">AMD01_17660</name>
</gene>
<dbReference type="InterPro" id="IPR016024">
    <property type="entry name" value="ARM-type_fold"/>
</dbReference>
<name>A0A0M0KVX1_9BACI</name>
<accession>A0A0M0KVX1</accession>
<protein>
    <recommendedName>
        <fullName evidence="3">HEAT repeat domain-containing protein</fullName>
    </recommendedName>
</protein>
<evidence type="ECO:0000313" key="2">
    <source>
        <dbReference type="Proteomes" id="UP000037558"/>
    </source>
</evidence>
<dbReference type="Proteomes" id="UP000037558">
    <property type="component" value="Unassembled WGS sequence"/>
</dbReference>
<dbReference type="STRING" id="284581.AMD01_17660"/>
<reference evidence="2" key="1">
    <citation type="submission" date="2015-08" db="EMBL/GenBank/DDBJ databases">
        <title>Fjat-14210 dsm16467.</title>
        <authorList>
            <person name="Liu B."/>
            <person name="Wang J."/>
            <person name="Zhu Y."/>
            <person name="Liu G."/>
            <person name="Chen Q."/>
            <person name="Chen Z."/>
            <person name="Lan J."/>
            <person name="Che J."/>
            <person name="Ge C."/>
            <person name="Shi H."/>
            <person name="Pan Z."/>
            <person name="Liu X."/>
        </authorList>
    </citation>
    <scope>NUCLEOTIDE SEQUENCE [LARGE SCALE GENOMIC DNA]</scope>
    <source>
        <strain evidence="2">DSM 16467</strain>
    </source>
</reference>
<proteinExistence type="predicted"/>
<sequence length="537" mass="63155">MKPLSEEAHQIINQLYQKHSIFFKHNHDKVELIQHLQHEDNVRVIPFLLPFVFHQNAAIAEVTKRTIHYILAQSACKQWIELEQLIKEMNFYHKWSQTWDHLLPSHLLTFQIDNPVDATILGLCSFHRNGYVREEAVKILSAQPQGQAIPFLLLRLNDHISITKKRALQGLRNNLQTELSPYFVDAIYLVEHLRNYPNVTDKMIIDEIELLLQSASCQTAVHNGTYHEDLFTRRFCFRFFLQHHQYDTEFLTRALQNTDALIALGAGETILNHYDQSFVYTRIKSLSVHRYMPLRRKTLHAIMERFPDQAKAYLEHALLDRHASIREYARFYLRSVFNREDFHTFYASYLSQRPYEETSPSAILGLGEIGAASCIPLIEPFLLHPKVKVRKAAVRSIGRLHSSNQTVFIQALLDPSPSVSKEGAKQLIPFLNEELSHQLWDLFINTFSVVRKKRLLLLFKHSLKRDCLYYTIRARQLSEPLIQELSEEIIVWWLSHYNRTFFLTFSEGEKMRLREEIKKMPALTDEMRQMELKQLGH</sequence>
<comment type="caution">
    <text evidence="1">The sequence shown here is derived from an EMBL/GenBank/DDBJ whole genome shotgun (WGS) entry which is preliminary data.</text>
</comment>
<keyword evidence="2" id="KW-1185">Reference proteome</keyword>
<evidence type="ECO:0008006" key="3">
    <source>
        <dbReference type="Google" id="ProtNLM"/>
    </source>
</evidence>
<dbReference type="Gene3D" id="1.25.10.10">
    <property type="entry name" value="Leucine-rich Repeat Variant"/>
    <property type="match status" value="1"/>
</dbReference>
<evidence type="ECO:0000313" key="1">
    <source>
        <dbReference type="EMBL" id="KOO42960.1"/>
    </source>
</evidence>
<dbReference type="RefSeq" id="WP_053402765.1">
    <property type="nucleotide sequence ID" value="NZ_LILC01000023.1"/>
</dbReference>
<dbReference type="AlphaFoldDB" id="A0A0M0KVX1"/>
<dbReference type="PATRIC" id="fig|284581.3.peg.3043"/>